<evidence type="ECO:0000256" key="11">
    <source>
        <dbReference type="SAM" id="SignalP"/>
    </source>
</evidence>
<feature type="region of interest" description="Disordered" evidence="10">
    <location>
        <begin position="35"/>
        <end position="89"/>
    </location>
</feature>
<accession>A0ABT5ZPD1</accession>
<keyword evidence="5" id="KW-0408">Iron</keyword>
<comment type="function">
    <text evidence="1">Iron-sulfur subunit of the cytochrome bc1 complex, an essential component of the respiratory electron transport chain required for ATP synthesis. The bc1 complex catalyzes the oxidation of menaquinol and the reduction of cytochrome c in the respiratory chain. The bc1 complex operates through a Q-cycle mechanism that couples electron transfer to generation of the proton gradient that drives ATP synthesis.</text>
</comment>
<sequence length="166" mass="15946">MDHQTSGSPVSTSRRTVVAAAGAVGLGAALAACGGSNNSASSTPSQDSSSQASGSSSAAGSSSAPAGGNGGGTTLAKTSEIPQGGGKVFPDKQVVVTQPTAGTYKAFTAVCTHQGCTVNQVKNGTIDCPCHGSKFHIADGSVAEGPATQPLAPTKITVEGGSVKLA</sequence>
<dbReference type="EMBL" id="JARJBC010000013">
    <property type="protein sequence ID" value="MDF3291694.1"/>
    <property type="molecule type" value="Genomic_DNA"/>
</dbReference>
<keyword evidence="7" id="KW-1015">Disulfide bond</keyword>
<evidence type="ECO:0000256" key="5">
    <source>
        <dbReference type="ARBA" id="ARBA00023004"/>
    </source>
</evidence>
<dbReference type="Proteomes" id="UP001216579">
    <property type="component" value="Unassembled WGS sequence"/>
</dbReference>
<dbReference type="InterPro" id="IPR005805">
    <property type="entry name" value="Rieske_Fe-S_prot_C"/>
</dbReference>
<dbReference type="PANTHER" id="PTHR10134">
    <property type="entry name" value="CYTOCHROME B-C1 COMPLEX SUBUNIT RIESKE, MITOCHONDRIAL"/>
    <property type="match status" value="1"/>
</dbReference>
<evidence type="ECO:0000256" key="2">
    <source>
        <dbReference type="ARBA" id="ARBA00015816"/>
    </source>
</evidence>
<comment type="caution">
    <text evidence="13">The sequence shown here is derived from an EMBL/GenBank/DDBJ whole genome shotgun (WGS) entry which is preliminary data.</text>
</comment>
<dbReference type="CDD" id="cd03467">
    <property type="entry name" value="Rieske"/>
    <property type="match status" value="1"/>
</dbReference>
<proteinExistence type="predicted"/>
<evidence type="ECO:0000313" key="13">
    <source>
        <dbReference type="EMBL" id="MDF3291694.1"/>
    </source>
</evidence>
<dbReference type="PROSITE" id="PS51296">
    <property type="entry name" value="RIESKE"/>
    <property type="match status" value="1"/>
</dbReference>
<dbReference type="InterPro" id="IPR006311">
    <property type="entry name" value="TAT_signal"/>
</dbReference>
<dbReference type="Pfam" id="PF00355">
    <property type="entry name" value="Rieske"/>
    <property type="match status" value="1"/>
</dbReference>
<dbReference type="PRINTS" id="PR00162">
    <property type="entry name" value="RIESKE"/>
</dbReference>
<gene>
    <name evidence="13" type="ORF">P3G67_21185</name>
</gene>
<dbReference type="PROSITE" id="PS51318">
    <property type="entry name" value="TAT"/>
    <property type="match status" value="1"/>
</dbReference>
<dbReference type="InterPro" id="IPR014349">
    <property type="entry name" value="Rieske_Fe-S_prot"/>
</dbReference>
<keyword evidence="4" id="KW-0479">Metal-binding</keyword>
<evidence type="ECO:0000256" key="7">
    <source>
        <dbReference type="ARBA" id="ARBA00023157"/>
    </source>
</evidence>
<feature type="signal peptide" evidence="11">
    <location>
        <begin position="1"/>
        <end position="31"/>
    </location>
</feature>
<keyword evidence="14" id="KW-1185">Reference proteome</keyword>
<evidence type="ECO:0000313" key="14">
    <source>
        <dbReference type="Proteomes" id="UP001216579"/>
    </source>
</evidence>
<keyword evidence="11" id="KW-0732">Signal</keyword>
<evidence type="ECO:0000256" key="1">
    <source>
        <dbReference type="ARBA" id="ARBA00002494"/>
    </source>
</evidence>
<evidence type="ECO:0000256" key="10">
    <source>
        <dbReference type="SAM" id="MobiDB-lite"/>
    </source>
</evidence>
<protein>
    <recommendedName>
        <fullName evidence="2">Cytochrome bc1 complex Rieske iron-sulfur subunit</fullName>
    </recommendedName>
    <alternativeName>
        <fullName evidence="8">Cytochrome bc1 reductase complex subunit QcrA</fullName>
    </alternativeName>
</protein>
<feature type="chain" id="PRO_5045328808" description="Cytochrome bc1 complex Rieske iron-sulfur subunit" evidence="11">
    <location>
        <begin position="32"/>
        <end position="166"/>
    </location>
</feature>
<evidence type="ECO:0000256" key="4">
    <source>
        <dbReference type="ARBA" id="ARBA00022723"/>
    </source>
</evidence>
<feature type="domain" description="Rieske" evidence="12">
    <location>
        <begin position="73"/>
        <end position="165"/>
    </location>
</feature>
<dbReference type="RefSeq" id="WP_276094859.1">
    <property type="nucleotide sequence ID" value="NZ_JARJBC010000013.1"/>
</dbReference>
<comment type="cofactor">
    <cofactor evidence="9">
        <name>[2Fe-2S] cluster</name>
        <dbReference type="ChEBI" id="CHEBI:190135"/>
    </cofactor>
</comment>
<dbReference type="InterPro" id="IPR017941">
    <property type="entry name" value="Rieske_2Fe-2S"/>
</dbReference>
<evidence type="ECO:0000256" key="3">
    <source>
        <dbReference type="ARBA" id="ARBA00022714"/>
    </source>
</evidence>
<dbReference type="Gene3D" id="2.102.10.10">
    <property type="entry name" value="Rieske [2Fe-2S] iron-sulphur domain"/>
    <property type="match status" value="1"/>
</dbReference>
<evidence type="ECO:0000256" key="9">
    <source>
        <dbReference type="ARBA" id="ARBA00034078"/>
    </source>
</evidence>
<keyword evidence="3" id="KW-0001">2Fe-2S</keyword>
<feature type="compositionally biased region" description="Low complexity" evidence="10">
    <location>
        <begin position="35"/>
        <end position="66"/>
    </location>
</feature>
<dbReference type="SUPFAM" id="SSF50022">
    <property type="entry name" value="ISP domain"/>
    <property type="match status" value="1"/>
</dbReference>
<evidence type="ECO:0000256" key="8">
    <source>
        <dbReference type="ARBA" id="ARBA00029586"/>
    </source>
</evidence>
<reference evidence="13 14" key="1">
    <citation type="submission" date="2023-03" db="EMBL/GenBank/DDBJ databases">
        <title>Draft genome sequence of Streptomyces sp. RB6PN23 isolated from peat swamp forest in Thailand.</title>
        <authorList>
            <person name="Klaysubun C."/>
            <person name="Duangmal K."/>
        </authorList>
    </citation>
    <scope>NUCLEOTIDE SEQUENCE [LARGE SCALE GENOMIC DNA]</scope>
    <source>
        <strain evidence="13 14">RB6PN23</strain>
    </source>
</reference>
<evidence type="ECO:0000256" key="6">
    <source>
        <dbReference type="ARBA" id="ARBA00023014"/>
    </source>
</evidence>
<name>A0ABT5ZPD1_9ACTN</name>
<dbReference type="InterPro" id="IPR036922">
    <property type="entry name" value="Rieske_2Fe-2S_sf"/>
</dbReference>
<keyword evidence="6" id="KW-0411">Iron-sulfur</keyword>
<evidence type="ECO:0000259" key="12">
    <source>
        <dbReference type="PROSITE" id="PS51296"/>
    </source>
</evidence>
<organism evidence="13 14">
    <name type="scientific">Streptomyces silvisoli</name>
    <dbReference type="NCBI Taxonomy" id="3034235"/>
    <lineage>
        <taxon>Bacteria</taxon>
        <taxon>Bacillati</taxon>
        <taxon>Actinomycetota</taxon>
        <taxon>Actinomycetes</taxon>
        <taxon>Kitasatosporales</taxon>
        <taxon>Streptomycetaceae</taxon>
        <taxon>Streptomyces</taxon>
    </lineage>
</organism>